<proteinExistence type="predicted"/>
<organism evidence="2">
    <name type="scientific">Amphimedon queenslandica</name>
    <name type="common">Sponge</name>
    <dbReference type="NCBI Taxonomy" id="400682"/>
    <lineage>
        <taxon>Eukaryota</taxon>
        <taxon>Metazoa</taxon>
        <taxon>Porifera</taxon>
        <taxon>Demospongiae</taxon>
        <taxon>Heteroscleromorpha</taxon>
        <taxon>Haplosclerida</taxon>
        <taxon>Niphatidae</taxon>
        <taxon>Amphimedon</taxon>
    </lineage>
</organism>
<dbReference type="InterPro" id="IPR000477">
    <property type="entry name" value="RT_dom"/>
</dbReference>
<dbReference type="AlphaFoldDB" id="A0A1X7V0K1"/>
<dbReference type="STRING" id="400682.A0A1X7V0K1"/>
<name>A0A1X7V0K1_AMPQE</name>
<evidence type="ECO:0000313" key="2">
    <source>
        <dbReference type="EnsemblMetazoa" id="Aqu2.1.33319_001"/>
    </source>
</evidence>
<dbReference type="OMA" id="NSCIYVE"/>
<protein>
    <recommendedName>
        <fullName evidence="1">Reverse transcriptase domain-containing protein</fullName>
    </recommendedName>
</protein>
<accession>A0A1X7V0K1</accession>
<dbReference type="InParanoid" id="A0A1X7V0K1"/>
<dbReference type="PANTHER" id="PTHR19446">
    <property type="entry name" value="REVERSE TRANSCRIPTASES"/>
    <property type="match status" value="1"/>
</dbReference>
<reference evidence="2" key="1">
    <citation type="submission" date="2017-05" db="UniProtKB">
        <authorList>
            <consortium name="EnsemblMetazoa"/>
        </authorList>
    </citation>
    <scope>IDENTIFICATION</scope>
</reference>
<dbReference type="EnsemblMetazoa" id="Aqu2.1.33319_001">
    <property type="protein sequence ID" value="Aqu2.1.33319_001"/>
    <property type="gene ID" value="Aqu2.1.33319"/>
</dbReference>
<sequence length="321" mass="35802">MSAITPAVMKKALSICSNGSSPGPDKISYFHLKNLPSTHHFLATLFSKIILPCHKAPSSWCVGNLILIYKKGDITCPSNFCPIALTSTVGKLFHCILANRLERYLLQNGYINPNLQKGFISGVDGVLENILSLNSILNISNCHNLPLFMTFIDLRNAFGSIHHSLINDVLHTVNLPPIILYITNLYSKLSASIITRQWSTPSFKISRGVFQGFKLKLPLNRTDGFPPVNSCIYVEWQEETSTEPAGWYHCTVVEYNSDSRAVLKYREPYIGISQTLSFAAMWEQELPQSCSVPLSCIGPRINDQLSNGRYDQMKLSTTGQV</sequence>
<dbReference type="eggNOG" id="KOG1075">
    <property type="taxonomic scope" value="Eukaryota"/>
</dbReference>
<feature type="domain" description="Reverse transcriptase" evidence="1">
    <location>
        <begin position="70"/>
        <end position="215"/>
    </location>
</feature>
<dbReference type="Pfam" id="PF00078">
    <property type="entry name" value="RVT_1"/>
    <property type="match status" value="1"/>
</dbReference>
<evidence type="ECO:0000259" key="1">
    <source>
        <dbReference type="Pfam" id="PF00078"/>
    </source>
</evidence>